<evidence type="ECO:0000259" key="8">
    <source>
        <dbReference type="PROSITE" id="PS51328"/>
    </source>
</evidence>
<evidence type="ECO:0000256" key="6">
    <source>
        <dbReference type="SAM" id="MobiDB-lite"/>
    </source>
</evidence>
<organism evidence="9 10">
    <name type="scientific">Brettanomyces naardenensis</name>
    <name type="common">Yeast</name>
    <dbReference type="NCBI Taxonomy" id="13370"/>
    <lineage>
        <taxon>Eukaryota</taxon>
        <taxon>Fungi</taxon>
        <taxon>Dikarya</taxon>
        <taxon>Ascomycota</taxon>
        <taxon>Saccharomycotina</taxon>
        <taxon>Pichiomycetes</taxon>
        <taxon>Pichiales</taxon>
        <taxon>Pichiaceae</taxon>
        <taxon>Brettanomyces</taxon>
    </lineage>
</organism>
<dbReference type="InterPro" id="IPR005052">
    <property type="entry name" value="Lectin_leg"/>
</dbReference>
<dbReference type="GO" id="GO:0000139">
    <property type="term" value="C:Golgi membrane"/>
    <property type="evidence" value="ECO:0007669"/>
    <property type="project" value="TreeGrafter"/>
</dbReference>
<gene>
    <name evidence="9" type="ORF">BRENAR_LOCUS2705</name>
</gene>
<evidence type="ECO:0000256" key="3">
    <source>
        <dbReference type="ARBA" id="ARBA00022729"/>
    </source>
</evidence>
<dbReference type="Pfam" id="PF03388">
    <property type="entry name" value="Lectin_leg-like"/>
    <property type="match status" value="1"/>
</dbReference>
<reference evidence="9 10" key="1">
    <citation type="submission" date="2018-12" db="EMBL/GenBank/DDBJ databases">
        <authorList>
            <person name="Tiukova I."/>
            <person name="Dainat J."/>
        </authorList>
    </citation>
    <scope>NUCLEOTIDE SEQUENCE [LARGE SCALE GENOMIC DNA]</scope>
</reference>
<dbReference type="STRING" id="13370.A0A448YM91"/>
<keyword evidence="3" id="KW-0732">Signal</keyword>
<dbReference type="InParanoid" id="A0A448YM91"/>
<feature type="region of interest" description="Disordered" evidence="6">
    <location>
        <begin position="270"/>
        <end position="292"/>
    </location>
</feature>
<keyword evidence="4 7" id="KW-1133">Transmembrane helix</keyword>
<dbReference type="GO" id="GO:0005793">
    <property type="term" value="C:endoplasmic reticulum-Golgi intermediate compartment"/>
    <property type="evidence" value="ECO:0007669"/>
    <property type="project" value="TreeGrafter"/>
</dbReference>
<dbReference type="AlphaFoldDB" id="A0A448YM91"/>
<dbReference type="FunCoup" id="A0A448YM91">
    <property type="interactions" value="178"/>
</dbReference>
<dbReference type="PANTHER" id="PTHR12223">
    <property type="entry name" value="VESICULAR MANNOSE-BINDING LECTIN"/>
    <property type="match status" value="1"/>
</dbReference>
<comment type="subcellular location">
    <subcellularLocation>
        <location evidence="1">Membrane</location>
        <topology evidence="1">Single-pass type I membrane protein</topology>
    </subcellularLocation>
</comment>
<dbReference type="Gene3D" id="2.60.120.200">
    <property type="match status" value="1"/>
</dbReference>
<protein>
    <submittedName>
        <fullName evidence="9">DEKNAAC102997</fullName>
    </submittedName>
</protein>
<evidence type="ECO:0000313" key="10">
    <source>
        <dbReference type="Proteomes" id="UP000290900"/>
    </source>
</evidence>
<keyword evidence="5 7" id="KW-0472">Membrane</keyword>
<evidence type="ECO:0000256" key="5">
    <source>
        <dbReference type="ARBA" id="ARBA00023136"/>
    </source>
</evidence>
<feature type="transmembrane region" description="Helical" evidence="7">
    <location>
        <begin position="440"/>
        <end position="463"/>
    </location>
</feature>
<dbReference type="GO" id="GO:0005537">
    <property type="term" value="F:D-mannose binding"/>
    <property type="evidence" value="ECO:0007669"/>
    <property type="project" value="TreeGrafter"/>
</dbReference>
<dbReference type="EMBL" id="CAACVR010000015">
    <property type="protein sequence ID" value="VEU21973.1"/>
    <property type="molecule type" value="Genomic_DNA"/>
</dbReference>
<proteinExistence type="predicted"/>
<keyword evidence="2 7" id="KW-0812">Transmembrane</keyword>
<feature type="domain" description="L-type lectin-like" evidence="8">
    <location>
        <begin position="12"/>
        <end position="246"/>
    </location>
</feature>
<dbReference type="SUPFAM" id="SSF49899">
    <property type="entry name" value="Concanavalin A-like lectins/glucanases"/>
    <property type="match status" value="1"/>
</dbReference>
<dbReference type="GO" id="GO:0005789">
    <property type="term" value="C:endoplasmic reticulum membrane"/>
    <property type="evidence" value="ECO:0007669"/>
    <property type="project" value="TreeGrafter"/>
</dbReference>
<dbReference type="Proteomes" id="UP000290900">
    <property type="component" value="Unassembled WGS sequence"/>
</dbReference>
<dbReference type="GO" id="GO:0030134">
    <property type="term" value="C:COPII-coated ER to Golgi transport vesicle"/>
    <property type="evidence" value="ECO:0007669"/>
    <property type="project" value="TreeGrafter"/>
</dbReference>
<accession>A0A448YM91</accession>
<name>A0A448YM91_BRENA</name>
<dbReference type="InterPro" id="IPR051136">
    <property type="entry name" value="Intracellular_Lectin-GPT"/>
</dbReference>
<dbReference type="PROSITE" id="PS51328">
    <property type="entry name" value="L_LECTIN_LIKE"/>
    <property type="match status" value="1"/>
</dbReference>
<sequence length="475" mass="53531">MAHEEHSLEDPYKDSIVDRISMPELVKVQKIDELKTDWEGRDSVEFFEGRIVLTPKPIISSNLEQETVYGSLWSKPFKKSTGLDEVEIQLTLRSVGSFGNTGAGFSFFLVNDDDKVFATYNKNNFGGPSKFSGLQISLDGSHAKFGPSLRVYLNDGSKDINLDTDVLGAYRYEYQASNVPLTLKVGYSKNWLKITCDNKLLFQTDRISLSDLIGSPNFRLGLTAESPKDVKKYEQFEILRLKTYNQVSAELKSESRETLVARHIENDSSFRSKEKSLREQLAQKSGGDVPPTADLLQDIYKKLSAVEDALQQQPILQSDEQDGSGSNSQTNLQKQIFLLMKTMDRLTDNVNNVLRKSEESDKRSVVLERKYDKLTELLNRQSELLENAEASSRTIGKSFQQQMENFGQTLDSKVSNMHAEYVSKVGLMQNPEVEAKLNGLASFVKIVFLPLVALCCIIVLLVARLRNDIKHAKVL</sequence>
<dbReference type="GO" id="GO:0006888">
    <property type="term" value="P:endoplasmic reticulum to Golgi vesicle-mediated transport"/>
    <property type="evidence" value="ECO:0007669"/>
    <property type="project" value="TreeGrafter"/>
</dbReference>
<evidence type="ECO:0000313" key="9">
    <source>
        <dbReference type="EMBL" id="VEU21973.1"/>
    </source>
</evidence>
<dbReference type="InterPro" id="IPR013320">
    <property type="entry name" value="ConA-like_dom_sf"/>
</dbReference>
<evidence type="ECO:0000256" key="2">
    <source>
        <dbReference type="ARBA" id="ARBA00022692"/>
    </source>
</evidence>
<dbReference type="PANTHER" id="PTHR12223:SF28">
    <property type="entry name" value="LECTIN, MANNOSE BINDING 1 LIKE"/>
    <property type="match status" value="1"/>
</dbReference>
<evidence type="ECO:0000256" key="4">
    <source>
        <dbReference type="ARBA" id="ARBA00022989"/>
    </source>
</evidence>
<evidence type="ECO:0000256" key="1">
    <source>
        <dbReference type="ARBA" id="ARBA00004479"/>
    </source>
</evidence>
<evidence type="ECO:0000256" key="7">
    <source>
        <dbReference type="SAM" id="Phobius"/>
    </source>
</evidence>
<dbReference type="OrthoDB" id="10265193at2759"/>
<keyword evidence="10" id="KW-1185">Reference proteome</keyword>